<comment type="caution">
    <text evidence="1">The sequence shown here is derived from an EMBL/GenBank/DDBJ whole genome shotgun (WGS) entry which is preliminary data.</text>
</comment>
<accession>A0A4V2RXB7</accession>
<dbReference type="Proteomes" id="UP000294508">
    <property type="component" value="Unassembled WGS sequence"/>
</dbReference>
<evidence type="ECO:0000313" key="2">
    <source>
        <dbReference type="Proteomes" id="UP000294508"/>
    </source>
</evidence>
<dbReference type="OrthoDB" id="3820382at2"/>
<name>A0A4V2RXB7_9ACTN</name>
<organism evidence="1 2">
    <name type="scientific">Kribbella steppae</name>
    <dbReference type="NCBI Taxonomy" id="2512223"/>
    <lineage>
        <taxon>Bacteria</taxon>
        <taxon>Bacillati</taxon>
        <taxon>Actinomycetota</taxon>
        <taxon>Actinomycetes</taxon>
        <taxon>Propionibacteriales</taxon>
        <taxon>Kribbellaceae</taxon>
        <taxon>Kribbella</taxon>
    </lineage>
</organism>
<reference evidence="1 2" key="1">
    <citation type="journal article" date="2015" name="Stand. Genomic Sci.">
        <title>Genomic Encyclopedia of Bacterial and Archaeal Type Strains, Phase III: the genomes of soil and plant-associated and newly described type strains.</title>
        <authorList>
            <person name="Whitman W.B."/>
            <person name="Woyke T."/>
            <person name="Klenk H.P."/>
            <person name="Zhou Y."/>
            <person name="Lilburn T.G."/>
            <person name="Beck B.J."/>
            <person name="De Vos P."/>
            <person name="Vandamme P."/>
            <person name="Eisen J.A."/>
            <person name="Garrity G."/>
            <person name="Hugenholtz P."/>
            <person name="Kyrpides N.C."/>
        </authorList>
    </citation>
    <scope>NUCLEOTIDE SEQUENCE [LARGE SCALE GENOMIC DNA]</scope>
    <source>
        <strain evidence="1 2">VKM Ac-2572</strain>
    </source>
</reference>
<evidence type="ECO:0000313" key="1">
    <source>
        <dbReference type="EMBL" id="TCO12860.1"/>
    </source>
</evidence>
<protein>
    <recommendedName>
        <fullName evidence="3">Cytidylate kinase</fullName>
    </recommendedName>
</protein>
<gene>
    <name evidence="1" type="ORF">EV652_12831</name>
</gene>
<sequence>MSEEPNYERAGIFWVGGPAAAGKTTVSRLLARKHGFLWYSVDAYAFAHEKRAAAAGLHVMGTGPGDFDRRPMIMEDIRSLSVDTSVVVEGAFVTPRMAGVAENAVWLMPSREEQLARLERRHPGGVHKDHVWGWDLVRSQLEGTSASVVVVDGQTVEQTLMAVEQRFGAILGSCPAARTTYERQSLIRISNRQLADQATERLRLGRNKENRHHAVRVFDCECAQTNCNEVVELAVEQMPTLLAQAPPSIASPEHSN</sequence>
<evidence type="ECO:0008006" key="3">
    <source>
        <dbReference type="Google" id="ProtNLM"/>
    </source>
</evidence>
<keyword evidence="2" id="KW-1185">Reference proteome</keyword>
<dbReference type="Gene3D" id="3.40.50.300">
    <property type="entry name" value="P-loop containing nucleotide triphosphate hydrolases"/>
    <property type="match status" value="1"/>
</dbReference>
<dbReference type="AlphaFoldDB" id="A0A4V2RXB7"/>
<proteinExistence type="predicted"/>
<dbReference type="InterPro" id="IPR027417">
    <property type="entry name" value="P-loop_NTPase"/>
</dbReference>
<dbReference type="RefSeq" id="WP_132217045.1">
    <property type="nucleotide sequence ID" value="NZ_SLWN01000028.1"/>
</dbReference>
<dbReference type="EMBL" id="SLWN01000028">
    <property type="protein sequence ID" value="TCO12860.1"/>
    <property type="molecule type" value="Genomic_DNA"/>
</dbReference>
<dbReference type="SUPFAM" id="SSF52540">
    <property type="entry name" value="P-loop containing nucleoside triphosphate hydrolases"/>
    <property type="match status" value="1"/>
</dbReference>